<evidence type="ECO:0000259" key="4">
    <source>
        <dbReference type="Pfam" id="PF07804"/>
    </source>
</evidence>
<evidence type="ECO:0000313" key="6">
    <source>
        <dbReference type="EMBL" id="ASV88721.1"/>
    </source>
</evidence>
<reference evidence="6 7" key="1">
    <citation type="submission" date="2017-07" db="EMBL/GenBank/DDBJ databases">
        <title>Phylogenetic study on the rhizospheric bacterium Ochrobactrum sp. A44.</title>
        <authorList>
            <person name="Krzyzanowska D.M."/>
            <person name="Ossowicki A."/>
            <person name="Rajewska M."/>
            <person name="Maciag T."/>
            <person name="Kaczynski Z."/>
            <person name="Czerwicka M."/>
            <person name="Jafra S."/>
        </authorList>
    </citation>
    <scope>NUCLEOTIDE SEQUENCE [LARGE SCALE GENOMIC DNA]</scope>
    <source>
        <strain evidence="6 7">A44</strain>
        <plasmid evidence="6 7">unnamed1</plasmid>
    </source>
</reference>
<dbReference type="Gene3D" id="1.10.1070.20">
    <property type="match status" value="1"/>
</dbReference>
<evidence type="ECO:0000313" key="7">
    <source>
        <dbReference type="Proteomes" id="UP000215256"/>
    </source>
</evidence>
<evidence type="ECO:0000256" key="1">
    <source>
        <dbReference type="ARBA" id="ARBA00010164"/>
    </source>
</evidence>
<organism evidence="6 7">
    <name type="scientific">Ochrobactrum quorumnocens</name>
    <dbReference type="NCBI Taxonomy" id="271865"/>
    <lineage>
        <taxon>Bacteria</taxon>
        <taxon>Pseudomonadati</taxon>
        <taxon>Pseudomonadota</taxon>
        <taxon>Alphaproteobacteria</taxon>
        <taxon>Hyphomicrobiales</taxon>
        <taxon>Brucellaceae</taxon>
        <taxon>Brucella/Ochrobactrum group</taxon>
        <taxon>Ochrobactrum</taxon>
    </lineage>
</organism>
<geneLocation type="plasmid" evidence="6 7">
    <name>unnamed1</name>
</geneLocation>
<dbReference type="NCBIfam" id="TIGR03071">
    <property type="entry name" value="couple_hipA"/>
    <property type="match status" value="1"/>
</dbReference>
<dbReference type="PANTHER" id="PTHR37419">
    <property type="entry name" value="SERINE/THREONINE-PROTEIN KINASE TOXIN HIPA"/>
    <property type="match status" value="1"/>
</dbReference>
<dbReference type="InterPro" id="IPR017508">
    <property type="entry name" value="HipA_N1"/>
</dbReference>
<evidence type="ECO:0000256" key="3">
    <source>
        <dbReference type="ARBA" id="ARBA00022777"/>
    </source>
</evidence>
<keyword evidence="2" id="KW-0808">Transferase</keyword>
<sequence length="414" mass="45806">MQLYYENYLVGEIIEQNDIPPRFLYQDSWLNLEGAFPLSTTMPLRAEPWDWSHLAPWLINLLPEDHEAIRMIARILDVPHTDILALLGRLGRDTSGAISFAERGSTELEAREIESEEALERIINELPRKPFLAGEDGVSMSLAGVQTKLAVRITDAGSIAVPLNGTASSHILKPDSERLWGGVHNEALCLTLAGLVGLNAPAVTTGKAGKRHYLLVERYDRLATSGHLRRLHQEDFCQALGLPPSAKYQHNQSNGPKGSFAKIVDRLRAVGGGADVYQLWDAMVFNVLCCNTDAHLKNYSLLIEGDRVKLAPIYDVMCAKVWDGITENLALDVADKRRGDDLAGRHWKREAEKCGLSQRSALQRVVRLASTVVDQLKTAVERVEAMPAGGHVMLAEIRNEVTARCSRILNNIGN</sequence>
<keyword evidence="3" id="KW-0418">Kinase</keyword>
<dbReference type="Pfam" id="PF07804">
    <property type="entry name" value="HipA_C"/>
    <property type="match status" value="1"/>
</dbReference>
<dbReference type="CDD" id="cd17793">
    <property type="entry name" value="HipA"/>
    <property type="match status" value="1"/>
</dbReference>
<keyword evidence="6" id="KW-0614">Plasmid</keyword>
<dbReference type="KEGG" id="och:CES85_3219"/>
<dbReference type="GO" id="GO:0004674">
    <property type="term" value="F:protein serine/threonine kinase activity"/>
    <property type="evidence" value="ECO:0007669"/>
    <property type="project" value="TreeGrafter"/>
</dbReference>
<dbReference type="RefSeq" id="WP_244923388.1">
    <property type="nucleotide sequence ID" value="NZ_CP022605.1"/>
</dbReference>
<dbReference type="InterPro" id="IPR052028">
    <property type="entry name" value="HipA_Ser/Thr_kinase"/>
</dbReference>
<feature type="domain" description="HipA-like C-terminal" evidence="4">
    <location>
        <begin position="140"/>
        <end position="375"/>
    </location>
</feature>
<dbReference type="AlphaFoldDB" id="A0A248UQQ3"/>
<dbReference type="PANTHER" id="PTHR37419:SF1">
    <property type="entry name" value="SERINE_THREONINE-PROTEIN KINASE TOXIN HIPA"/>
    <property type="match status" value="1"/>
</dbReference>
<name>A0A248UQQ3_9HYPH</name>
<proteinExistence type="inferred from homology"/>
<evidence type="ECO:0000259" key="5">
    <source>
        <dbReference type="Pfam" id="PF13657"/>
    </source>
</evidence>
<dbReference type="Proteomes" id="UP000215256">
    <property type="component" value="Plasmid unnamed1"/>
</dbReference>
<gene>
    <name evidence="6" type="ORF">CES85_3219</name>
</gene>
<dbReference type="GO" id="GO:0005829">
    <property type="term" value="C:cytosol"/>
    <property type="evidence" value="ECO:0007669"/>
    <property type="project" value="TreeGrafter"/>
</dbReference>
<dbReference type="EMBL" id="CP022605">
    <property type="protein sequence ID" value="ASV88721.1"/>
    <property type="molecule type" value="Genomic_DNA"/>
</dbReference>
<accession>A0A248UQQ3</accession>
<dbReference type="InterPro" id="IPR012893">
    <property type="entry name" value="HipA-like_C"/>
</dbReference>
<dbReference type="Pfam" id="PF13657">
    <property type="entry name" value="Couple_hipA"/>
    <property type="match status" value="1"/>
</dbReference>
<protein>
    <submittedName>
        <fullName evidence="6">HipA N-terminal domain protein</fullName>
    </submittedName>
</protein>
<evidence type="ECO:0000256" key="2">
    <source>
        <dbReference type="ARBA" id="ARBA00022679"/>
    </source>
</evidence>
<feature type="domain" description="HipA N-terminal subdomain 1" evidence="5">
    <location>
        <begin position="3"/>
        <end position="100"/>
    </location>
</feature>
<comment type="similarity">
    <text evidence="1">Belongs to the HipA Ser/Thr kinase family.</text>
</comment>